<evidence type="ECO:0000259" key="3">
    <source>
        <dbReference type="Pfam" id="PF08245"/>
    </source>
</evidence>
<dbReference type="KEGG" id="rul:UC8_46660"/>
<keyword evidence="4" id="KW-0436">Ligase</keyword>
<reference evidence="4 5" key="1">
    <citation type="submission" date="2019-08" db="EMBL/GenBank/DDBJ databases">
        <title>Deep-cultivation of Planctomycetes and their phenomic and genomic characterization uncovers novel biology.</title>
        <authorList>
            <person name="Wiegand S."/>
            <person name="Jogler M."/>
            <person name="Boedeker C."/>
            <person name="Pinto D."/>
            <person name="Vollmers J."/>
            <person name="Rivas-Marin E."/>
            <person name="Kohn T."/>
            <person name="Peeters S.H."/>
            <person name="Heuer A."/>
            <person name="Rast P."/>
            <person name="Oberbeckmann S."/>
            <person name="Bunk B."/>
            <person name="Jeske O."/>
            <person name="Meyerdierks A."/>
            <person name="Storesund J.E."/>
            <person name="Kallscheuer N."/>
            <person name="Luecker S."/>
            <person name="Lage O.M."/>
            <person name="Pohl T."/>
            <person name="Merkel B.J."/>
            <person name="Hornburger P."/>
            <person name="Mueller R.-W."/>
            <person name="Bruemmer F."/>
            <person name="Labrenz M."/>
            <person name="Spormann A.M."/>
            <person name="Op den Camp H."/>
            <person name="Overmann J."/>
            <person name="Amann R."/>
            <person name="Jetten M.S.M."/>
            <person name="Mascher T."/>
            <person name="Medema M.H."/>
            <person name="Devos D.P."/>
            <person name="Kaster A.-K."/>
            <person name="Ovreas L."/>
            <person name="Rohde M."/>
            <person name="Galperin M.Y."/>
            <person name="Jogler C."/>
        </authorList>
    </citation>
    <scope>NUCLEOTIDE SEQUENCE [LARGE SCALE GENOMIC DNA]</scope>
    <source>
        <strain evidence="4 5">UC8</strain>
    </source>
</reference>
<dbReference type="SUPFAM" id="SSF53623">
    <property type="entry name" value="MurD-like peptide ligases, catalytic domain"/>
    <property type="match status" value="1"/>
</dbReference>
<dbReference type="SUPFAM" id="SSF63418">
    <property type="entry name" value="MurE/MurF N-terminal domain"/>
    <property type="match status" value="1"/>
</dbReference>
<dbReference type="Gene3D" id="3.40.1390.10">
    <property type="entry name" value="MurE/MurF, N-terminal domain"/>
    <property type="match status" value="1"/>
</dbReference>
<name>A0A5B9QUE2_9BACT</name>
<proteinExistence type="predicted"/>
<dbReference type="Proteomes" id="UP000325286">
    <property type="component" value="Chromosome"/>
</dbReference>
<dbReference type="AlphaFoldDB" id="A0A5B9QUE2"/>
<feature type="region of interest" description="Disordered" evidence="1">
    <location>
        <begin position="478"/>
        <end position="498"/>
    </location>
</feature>
<feature type="domain" description="Mur ligase C-terminal" evidence="2">
    <location>
        <begin position="329"/>
        <end position="454"/>
    </location>
</feature>
<dbReference type="InterPro" id="IPR004101">
    <property type="entry name" value="Mur_ligase_C"/>
</dbReference>
<organism evidence="4 5">
    <name type="scientific">Roseimaritima ulvae</name>
    <dbReference type="NCBI Taxonomy" id="980254"/>
    <lineage>
        <taxon>Bacteria</taxon>
        <taxon>Pseudomonadati</taxon>
        <taxon>Planctomycetota</taxon>
        <taxon>Planctomycetia</taxon>
        <taxon>Pirellulales</taxon>
        <taxon>Pirellulaceae</taxon>
        <taxon>Roseimaritima</taxon>
    </lineage>
</organism>
<protein>
    <submittedName>
        <fullName evidence="4">MurE-like ligase</fullName>
        <ecNumber evidence="4">6.3.2.37</ecNumber>
    </submittedName>
</protein>
<dbReference type="RefSeq" id="WP_068141769.1">
    <property type="nucleotide sequence ID" value="NZ_CP042914.1"/>
</dbReference>
<evidence type="ECO:0000256" key="1">
    <source>
        <dbReference type="SAM" id="MobiDB-lite"/>
    </source>
</evidence>
<accession>A0A5B9QUE2</accession>
<dbReference type="InterPro" id="IPR036565">
    <property type="entry name" value="Mur-like_cat_sf"/>
</dbReference>
<feature type="domain" description="Mur ligase central" evidence="3">
    <location>
        <begin position="223"/>
        <end position="306"/>
    </location>
</feature>
<dbReference type="Pfam" id="PF02875">
    <property type="entry name" value="Mur_ligase_C"/>
    <property type="match status" value="1"/>
</dbReference>
<keyword evidence="5" id="KW-1185">Reference proteome</keyword>
<dbReference type="InterPro" id="IPR036615">
    <property type="entry name" value="Mur_ligase_C_dom_sf"/>
</dbReference>
<dbReference type="GO" id="GO:0005524">
    <property type="term" value="F:ATP binding"/>
    <property type="evidence" value="ECO:0007669"/>
    <property type="project" value="InterPro"/>
</dbReference>
<gene>
    <name evidence="4" type="ORF">UC8_46660</name>
</gene>
<dbReference type="Gene3D" id="3.90.190.20">
    <property type="entry name" value="Mur ligase, C-terminal domain"/>
    <property type="match status" value="1"/>
</dbReference>
<dbReference type="EC" id="6.3.2.37" evidence="4"/>
<dbReference type="InterPro" id="IPR035911">
    <property type="entry name" value="MurE/MurF_N"/>
</dbReference>
<dbReference type="EMBL" id="CP042914">
    <property type="protein sequence ID" value="QEG42624.1"/>
    <property type="molecule type" value="Genomic_DNA"/>
</dbReference>
<evidence type="ECO:0000313" key="5">
    <source>
        <dbReference type="Proteomes" id="UP000325286"/>
    </source>
</evidence>
<dbReference type="Pfam" id="PF08245">
    <property type="entry name" value="Mur_ligase_M"/>
    <property type="match status" value="1"/>
</dbReference>
<sequence>MVGTDSSNLRPASLRQLFPTARFIGGEDILVSRLATGATPCRRGDLVVIDCATVDPQQRIADALARGAAGILCEQLMPCPLPQCLVPDALAATALVADAIAGNPTRDVFTVGVIGQAGKTTTALLVAAALRAAGIRTAYCTDLGSCDGVLQMTPKQPAQTPTQYTQWLADTRDCGCATAVLELSDTMLANHCLEPLRLDLLVVTGNPGRTGDFGPHQLQAALDHLSPSGMAVVSADSPQALRMVTDAGVQRLTYGMRNDADVSGKIFEQMPGETTLLVTAGDTTATMETGLTGAAMAANQLAAVAVGMLTELTLPAAIEAIRSVKQIPGRMDRIPGYDAASVVLDVADSASRLSETLRGLRRERQGGRLWCVMAAPANAPEMECAAMGRAAERFADQVIYTSGEAGKESFLQSAHAMLDGVNKPACPRLVAGRRRAIEWAIAHAAPQDTIVVVGGFASTSPHAHRASIEADRKIVTAARQQPTTRRETIPATIPFPVA</sequence>
<dbReference type="SUPFAM" id="SSF53244">
    <property type="entry name" value="MurD-like peptide ligases, peptide-binding domain"/>
    <property type="match status" value="1"/>
</dbReference>
<dbReference type="GO" id="GO:0102195">
    <property type="term" value="F:UDP-N-acetylmuramoyl-L-alanyl-D-glutamate--D-lysine ligase activity"/>
    <property type="evidence" value="ECO:0007669"/>
    <property type="project" value="UniProtKB-EC"/>
</dbReference>
<dbReference type="Gene3D" id="3.40.1190.10">
    <property type="entry name" value="Mur-like, catalytic domain"/>
    <property type="match status" value="2"/>
</dbReference>
<dbReference type="InterPro" id="IPR013221">
    <property type="entry name" value="Mur_ligase_cen"/>
</dbReference>
<dbReference type="PANTHER" id="PTHR23135:SF4">
    <property type="entry name" value="UDP-N-ACETYLMURAMOYL-L-ALANYL-D-GLUTAMATE--2,6-DIAMINOPIMELATE LIGASE MURE HOMOLOG, CHLOROPLASTIC"/>
    <property type="match status" value="1"/>
</dbReference>
<evidence type="ECO:0000259" key="2">
    <source>
        <dbReference type="Pfam" id="PF02875"/>
    </source>
</evidence>
<evidence type="ECO:0000313" key="4">
    <source>
        <dbReference type="EMBL" id="QEG42624.1"/>
    </source>
</evidence>
<dbReference type="PANTHER" id="PTHR23135">
    <property type="entry name" value="MUR LIGASE FAMILY MEMBER"/>
    <property type="match status" value="1"/>
</dbReference>